<dbReference type="InterPro" id="IPR038719">
    <property type="entry name" value="Phycobilisome_asu/bsu_sf"/>
</dbReference>
<dbReference type="InterPro" id="IPR009050">
    <property type="entry name" value="Globin-like_sf"/>
</dbReference>
<sequence>MKLSHPIENVLDEVVEEIYKAYPSLQEDYGETGKIKCREDNQHHLDHLLTAYQVGQTKVFLDYSLWLNNVLTTRGMKGEHLRFNFEKLYDAIQDKLPIEQQVFYQQCLKKAIYELELS</sequence>
<protein>
    <recommendedName>
        <fullName evidence="6">Phycobilisome protein</fullName>
    </recommendedName>
</protein>
<proteinExistence type="inferred from homology"/>
<evidence type="ECO:0000256" key="3">
    <source>
        <dbReference type="ARBA" id="ARBA00023307"/>
    </source>
</evidence>
<dbReference type="Gene3D" id="1.10.490.20">
    <property type="entry name" value="Phycocyanins"/>
    <property type="match status" value="1"/>
</dbReference>
<dbReference type="AlphaFoldDB" id="A0A368XQI7"/>
<organism evidence="4 5">
    <name type="scientific">Saliterribacillus persicus</name>
    <dbReference type="NCBI Taxonomy" id="930114"/>
    <lineage>
        <taxon>Bacteria</taxon>
        <taxon>Bacillati</taxon>
        <taxon>Bacillota</taxon>
        <taxon>Bacilli</taxon>
        <taxon>Bacillales</taxon>
        <taxon>Bacillaceae</taxon>
        <taxon>Saliterribacillus</taxon>
    </lineage>
</organism>
<keyword evidence="2" id="KW-0157">Chromophore</keyword>
<dbReference type="SUPFAM" id="SSF46458">
    <property type="entry name" value="Globin-like"/>
    <property type="match status" value="1"/>
</dbReference>
<evidence type="ECO:0000256" key="1">
    <source>
        <dbReference type="ARBA" id="ARBA00008182"/>
    </source>
</evidence>
<evidence type="ECO:0000313" key="4">
    <source>
        <dbReference type="EMBL" id="RCW69799.1"/>
    </source>
</evidence>
<comment type="caution">
    <text evidence="4">The sequence shown here is derived from an EMBL/GenBank/DDBJ whole genome shotgun (WGS) entry which is preliminary data.</text>
</comment>
<comment type="similarity">
    <text evidence="1">Belongs to the phycobiliprotein family.</text>
</comment>
<evidence type="ECO:0008006" key="6">
    <source>
        <dbReference type="Google" id="ProtNLM"/>
    </source>
</evidence>
<dbReference type="EMBL" id="QPJJ01000007">
    <property type="protein sequence ID" value="RCW69799.1"/>
    <property type="molecule type" value="Genomic_DNA"/>
</dbReference>
<accession>A0A368XQI7</accession>
<gene>
    <name evidence="4" type="ORF">DFR57_107189</name>
</gene>
<keyword evidence="5" id="KW-1185">Reference proteome</keyword>
<keyword evidence="3" id="KW-0089">Bile pigment</keyword>
<dbReference type="Proteomes" id="UP000252585">
    <property type="component" value="Unassembled WGS sequence"/>
</dbReference>
<name>A0A368XQI7_9BACI</name>
<reference evidence="4 5" key="1">
    <citation type="submission" date="2018-07" db="EMBL/GenBank/DDBJ databases">
        <title>Genomic Encyclopedia of Type Strains, Phase IV (KMG-IV): sequencing the most valuable type-strain genomes for metagenomic binning, comparative biology and taxonomic classification.</title>
        <authorList>
            <person name="Goeker M."/>
        </authorList>
    </citation>
    <scope>NUCLEOTIDE SEQUENCE [LARGE SCALE GENOMIC DNA]</scope>
    <source>
        <strain evidence="4 5">DSM 27696</strain>
    </source>
</reference>
<dbReference type="OrthoDB" id="2376384at2"/>
<evidence type="ECO:0000256" key="2">
    <source>
        <dbReference type="ARBA" id="ARBA00022991"/>
    </source>
</evidence>
<evidence type="ECO:0000313" key="5">
    <source>
        <dbReference type="Proteomes" id="UP000252585"/>
    </source>
</evidence>
<dbReference type="RefSeq" id="WP_114353013.1">
    <property type="nucleotide sequence ID" value="NZ_QPJJ01000007.1"/>
</dbReference>